<feature type="binding site" evidence="6">
    <location>
        <position position="336"/>
    </location>
    <ligand>
        <name>Zn(2+)</name>
        <dbReference type="ChEBI" id="CHEBI:29105"/>
    </ligand>
</feature>
<organism evidence="9">
    <name type="scientific">Phaeomonas parva</name>
    <dbReference type="NCBI Taxonomy" id="124430"/>
    <lineage>
        <taxon>Eukaryota</taxon>
        <taxon>Sar</taxon>
        <taxon>Stramenopiles</taxon>
        <taxon>Ochrophyta</taxon>
        <taxon>Pinguiophyceae</taxon>
        <taxon>Pinguiochrysidales</taxon>
        <taxon>Pinguiochrysidaceae</taxon>
        <taxon>Phaeomonas</taxon>
    </lineage>
</organism>
<dbReference type="Pfam" id="PF01702">
    <property type="entry name" value="TGT"/>
    <property type="match status" value="1"/>
</dbReference>
<sequence>MTAEDAEQLKLTPEGTAPVFTDTSPALCHHVHATAKMARACTLHLPHGPVQTPIFMPVGTKGTIKALSSRQLESLPEGGPKIILANTYHMALQPGTELLDELGGLHKFMSWKRNLLTDSGGFQMVSLCQLMGVNEEGVTFKSPYDGSEMLLRPEDSIRHQNNIGSDIMMQLDDVVSSVSVDDARFVEACDRSVRWLDRCIAAHAKPRTQNLFAIIQGGLDVRPGGLRERCLKAMIARDTPGYAIGGLAGGEDKEEFWRVVHMCTKALPRNKPRYLMGVGYPLDLVVCVSLGVDMFDCVFPTRAARFGVALVDGPGGQLKLKWSACGGSTKPVMEGCDCACCKRYTRAFLHQAFKADPGLAGQILTQHNVAYMLGLSRSMRAAIVGGEWEPFVRRFLSNFFAAQPLPKWVFDALSAAGVEVDAALRLDVARAELRPAAADEEEGGEARAKRRRVEGDDPPAPEPNAEPQPQPQPKP</sequence>
<dbReference type="InterPro" id="IPR004803">
    <property type="entry name" value="TGT"/>
</dbReference>
<dbReference type="GO" id="GO:0046872">
    <property type="term" value="F:metal ion binding"/>
    <property type="evidence" value="ECO:0007669"/>
    <property type="project" value="UniProtKB-KW"/>
</dbReference>
<keyword evidence="2 6" id="KW-0808">Transferase</keyword>
<evidence type="ECO:0000256" key="1">
    <source>
        <dbReference type="ARBA" id="ARBA00022676"/>
    </source>
</evidence>
<dbReference type="Gene3D" id="3.20.20.105">
    <property type="entry name" value="Queuine tRNA-ribosyltransferase-like"/>
    <property type="match status" value="1"/>
</dbReference>
<evidence type="ECO:0000256" key="6">
    <source>
        <dbReference type="HAMAP-Rule" id="MF_03218"/>
    </source>
</evidence>
<dbReference type="InterPro" id="IPR002616">
    <property type="entry name" value="tRNA_ribo_trans-like"/>
</dbReference>
<comment type="subunit">
    <text evidence="6">Heterodimer of a catalytic subunit and an accessory subunit.</text>
</comment>
<feature type="binding site" evidence="6">
    <location>
        <position position="367"/>
    </location>
    <ligand>
        <name>Zn(2+)</name>
        <dbReference type="ChEBI" id="CHEBI:29105"/>
    </ligand>
</feature>
<dbReference type="SUPFAM" id="SSF51713">
    <property type="entry name" value="tRNA-guanine transglycosylase"/>
    <property type="match status" value="1"/>
</dbReference>
<feature type="region of interest" description="RNA binding" evidence="6">
    <location>
        <begin position="277"/>
        <end position="283"/>
    </location>
</feature>
<dbReference type="EC" id="2.4.2.64" evidence="6"/>
<comment type="similarity">
    <text evidence="6">Belongs to the queuine tRNA-ribosyltransferase family.</text>
</comment>
<gene>
    <name evidence="9" type="ORF">PPAR1163_LOCUS25471</name>
</gene>
<reference evidence="9" key="1">
    <citation type="submission" date="2021-01" db="EMBL/GenBank/DDBJ databases">
        <authorList>
            <person name="Corre E."/>
            <person name="Pelletier E."/>
            <person name="Niang G."/>
            <person name="Scheremetjew M."/>
            <person name="Finn R."/>
            <person name="Kale V."/>
            <person name="Holt S."/>
            <person name="Cochrane G."/>
            <person name="Meng A."/>
            <person name="Brown T."/>
            <person name="Cohen L."/>
        </authorList>
    </citation>
    <scope>NUCLEOTIDE SEQUENCE</scope>
    <source>
        <strain evidence="9">CCMP2877</strain>
    </source>
</reference>
<feature type="binding site" evidence="6">
    <location>
        <position position="338"/>
    </location>
    <ligand>
        <name>Zn(2+)</name>
        <dbReference type="ChEBI" id="CHEBI:29105"/>
    </ligand>
</feature>
<dbReference type="GO" id="GO:0005829">
    <property type="term" value="C:cytosol"/>
    <property type="evidence" value="ECO:0007669"/>
    <property type="project" value="TreeGrafter"/>
</dbReference>
<evidence type="ECO:0000313" key="9">
    <source>
        <dbReference type="EMBL" id="CAD9267045.1"/>
    </source>
</evidence>
<feature type="binding site" evidence="6">
    <location>
        <begin position="118"/>
        <end position="122"/>
    </location>
    <ligand>
        <name>substrate</name>
    </ligand>
</feature>
<comment type="catalytic activity">
    <reaction evidence="6">
        <text>guanosine(34) in tRNA + queuine = queuosine(34) in tRNA + guanine</text>
        <dbReference type="Rhea" id="RHEA:16633"/>
        <dbReference type="Rhea" id="RHEA-COMP:10341"/>
        <dbReference type="Rhea" id="RHEA-COMP:18571"/>
        <dbReference type="ChEBI" id="CHEBI:16235"/>
        <dbReference type="ChEBI" id="CHEBI:17433"/>
        <dbReference type="ChEBI" id="CHEBI:74269"/>
        <dbReference type="ChEBI" id="CHEBI:194431"/>
        <dbReference type="EC" id="2.4.2.64"/>
    </reaction>
</comment>
<keyword evidence="1 6" id="KW-0328">Glycosyltransferase</keyword>
<dbReference type="NCBIfam" id="TIGR00430">
    <property type="entry name" value="Q_tRNA_tgt"/>
    <property type="match status" value="1"/>
</dbReference>
<dbReference type="InterPro" id="IPR036511">
    <property type="entry name" value="TGT-like_sf"/>
</dbReference>
<feature type="active site" description="Nucleophile" evidence="6">
    <location>
        <position position="296"/>
    </location>
</feature>
<feature type="domain" description="tRNA-guanine(15) transglycosylase-like" evidence="8">
    <location>
        <begin position="38"/>
        <end position="399"/>
    </location>
</feature>
<feature type="binding site" evidence="6">
    <location>
        <position position="246"/>
    </location>
    <ligand>
        <name>substrate</name>
    </ligand>
</feature>
<dbReference type="EMBL" id="HBGJ01040391">
    <property type="protein sequence ID" value="CAD9267045.1"/>
    <property type="molecule type" value="Transcribed_RNA"/>
</dbReference>
<feature type="binding site" evidence="6">
    <location>
        <position position="172"/>
    </location>
    <ligand>
        <name>substrate</name>
    </ligand>
</feature>
<evidence type="ECO:0000256" key="3">
    <source>
        <dbReference type="ARBA" id="ARBA00022694"/>
    </source>
</evidence>
<evidence type="ECO:0000256" key="4">
    <source>
        <dbReference type="ARBA" id="ARBA00022723"/>
    </source>
</evidence>
<feature type="binding site" evidence="6">
    <location>
        <position position="341"/>
    </location>
    <ligand>
        <name>Zn(2+)</name>
        <dbReference type="ChEBI" id="CHEBI:29105"/>
    </ligand>
</feature>
<dbReference type="GO" id="GO:0008479">
    <property type="term" value="F:tRNA-guanosine(34) queuine transglycosylase activity"/>
    <property type="evidence" value="ECO:0007669"/>
    <property type="project" value="UniProtKB-UniRule"/>
</dbReference>
<evidence type="ECO:0000256" key="2">
    <source>
        <dbReference type="ARBA" id="ARBA00022679"/>
    </source>
</evidence>
<comment type="subcellular location">
    <subcellularLocation>
        <location evidence="6">Cytoplasm</location>
    </subcellularLocation>
</comment>
<feature type="active site" description="Proton acceptor" evidence="6">
    <location>
        <position position="118"/>
    </location>
</feature>
<proteinExistence type="inferred from homology"/>
<name>A0A7S1XYW6_9STRA</name>
<evidence type="ECO:0000256" key="5">
    <source>
        <dbReference type="ARBA" id="ARBA00022833"/>
    </source>
</evidence>
<keyword evidence="5 6" id="KW-0862">Zinc</keyword>
<keyword evidence="3 6" id="KW-0819">tRNA processing</keyword>
<comment type="cofactor">
    <cofactor evidence="6">
        <name>Zn(2+)</name>
        <dbReference type="ChEBI" id="CHEBI:29105"/>
    </cofactor>
</comment>
<comment type="function">
    <text evidence="6">Catalytic subunit of the queuine tRNA-ribosyltransferase (TGT) that catalyzes the base-exchange of a guanine (G) residue with queuine (Q) at position 34 (anticodon wobble position) in tRNAs with GU(N) anticodons (tRNA-Asp, -Asn, -His and -Tyr), resulting in the hypermodified nucleoside queuosine (7-(((4,5-cis-dihydroxy-2-cyclopenten-1-yl)amino)methyl)-7-deazaguanosine). Catalysis occurs through a double-displacement mechanism. The nucleophile active site attacks the C1' of nucleotide 34 to detach the guanine base from the RNA, forming a covalent enzyme-RNA intermediate. The proton acceptor active site deprotonates the incoming queuine, allowing a nucleophilic attack on the C1' of the ribose to form the product.</text>
</comment>
<feature type="region of interest" description="Disordered" evidence="7">
    <location>
        <begin position="433"/>
        <end position="475"/>
    </location>
</feature>
<dbReference type="PANTHER" id="PTHR43530">
    <property type="entry name" value="QUEUINE TRNA-RIBOSYLTRANSFERASE CATALYTIC SUBUNIT 1"/>
    <property type="match status" value="1"/>
</dbReference>
<feature type="region of interest" description="RNA binding; important for wobble base 34 recognition" evidence="6">
    <location>
        <begin position="301"/>
        <end position="305"/>
    </location>
</feature>
<dbReference type="PANTHER" id="PTHR43530:SF1">
    <property type="entry name" value="QUEUINE TRNA-RIBOSYLTRANSFERASE CATALYTIC SUBUNIT 1"/>
    <property type="match status" value="1"/>
</dbReference>
<keyword evidence="6" id="KW-0963">Cytoplasm</keyword>
<evidence type="ECO:0000256" key="7">
    <source>
        <dbReference type="SAM" id="MobiDB-lite"/>
    </source>
</evidence>
<dbReference type="HAMAP" id="MF_00168">
    <property type="entry name" value="Q_tRNA_Tgt"/>
    <property type="match status" value="1"/>
</dbReference>
<feature type="binding site" evidence="6">
    <location>
        <position position="216"/>
    </location>
    <ligand>
        <name>substrate</name>
    </ligand>
</feature>
<dbReference type="AlphaFoldDB" id="A0A7S1XYW6"/>
<dbReference type="NCBIfam" id="TIGR00449">
    <property type="entry name" value="tgt_general"/>
    <property type="match status" value="1"/>
</dbReference>
<keyword evidence="4 6" id="KW-0479">Metal-binding</keyword>
<evidence type="ECO:0000259" key="8">
    <source>
        <dbReference type="Pfam" id="PF01702"/>
    </source>
</evidence>
<protein>
    <recommendedName>
        <fullName evidence="6">Queuine tRNA-ribosyltransferase catalytic subunit 1</fullName>
        <ecNumber evidence="6">2.4.2.64</ecNumber>
    </recommendedName>
    <alternativeName>
        <fullName evidence="6">Guanine insertion enzyme</fullName>
    </alternativeName>
    <alternativeName>
        <fullName evidence="6">tRNA-guanine transglycosylase</fullName>
    </alternativeName>
</protein>
<dbReference type="GO" id="GO:0006400">
    <property type="term" value="P:tRNA modification"/>
    <property type="evidence" value="ECO:0007669"/>
    <property type="project" value="InterPro"/>
</dbReference>
<feature type="compositionally biased region" description="Pro residues" evidence="7">
    <location>
        <begin position="458"/>
        <end position="475"/>
    </location>
</feature>
<accession>A0A7S1XYW6</accession>